<dbReference type="EMBL" id="JAAAXJ010000021">
    <property type="protein sequence ID" value="NBJ26927.1"/>
    <property type="molecule type" value="Genomic_DNA"/>
</dbReference>
<accession>A0ABW9Z4B2</accession>
<dbReference type="Proteomes" id="UP000818323">
    <property type="component" value="Unassembled WGS sequence"/>
</dbReference>
<sequence>MIRRGSVSDSAAIGRILAGGWRQAYAGFMPEAELGPRTDPDYRRAEVEAWLSSDFDGERELLLVAEEARSVAGFLAARLGDRNDVGAASQITLLYVSPERQGRGIGQRLLLEAAEWLKETAPGPVAIGAFEQNPYRSFYDAIGGTIAKRVLVKVDAREWPVVVYLWPSPEALRDGIRAKGA</sequence>
<dbReference type="PROSITE" id="PS51186">
    <property type="entry name" value="GNAT"/>
    <property type="match status" value="1"/>
</dbReference>
<dbReference type="InterPro" id="IPR000182">
    <property type="entry name" value="GNAT_dom"/>
</dbReference>
<dbReference type="SUPFAM" id="SSF55729">
    <property type="entry name" value="Acyl-CoA N-acyltransferases (Nat)"/>
    <property type="match status" value="1"/>
</dbReference>
<feature type="domain" description="N-acetyltransferase" evidence="1">
    <location>
        <begin position="1"/>
        <end position="170"/>
    </location>
</feature>
<dbReference type="InterPro" id="IPR016181">
    <property type="entry name" value="Acyl_CoA_acyltransferase"/>
</dbReference>
<keyword evidence="3" id="KW-1185">Reference proteome</keyword>
<reference evidence="2 3" key="1">
    <citation type="submission" date="2020-01" db="EMBL/GenBank/DDBJ databases">
        <title>Microvirga sp. nov., an arsenate reduction bacterium isolated from Tibet hotspring sediments.</title>
        <authorList>
            <person name="Yuan C.-G."/>
        </authorList>
    </citation>
    <scope>NUCLEOTIDE SEQUENCE [LARGE SCALE GENOMIC DNA]</scope>
    <source>
        <strain evidence="2 3">SYSU G3D203</strain>
    </source>
</reference>
<evidence type="ECO:0000313" key="3">
    <source>
        <dbReference type="Proteomes" id="UP000818323"/>
    </source>
</evidence>
<dbReference type="Gene3D" id="3.40.630.30">
    <property type="match status" value="1"/>
</dbReference>
<dbReference type="CDD" id="cd04301">
    <property type="entry name" value="NAT_SF"/>
    <property type="match status" value="1"/>
</dbReference>
<name>A0ABW9Z4B2_9HYPH</name>
<comment type="caution">
    <text evidence="2">The sequence shown here is derived from an EMBL/GenBank/DDBJ whole genome shotgun (WGS) entry which is preliminary data.</text>
</comment>
<evidence type="ECO:0000259" key="1">
    <source>
        <dbReference type="PROSITE" id="PS51186"/>
    </source>
</evidence>
<protein>
    <submittedName>
        <fullName evidence="2">GNAT family N-acetyltransferase</fullName>
    </submittedName>
</protein>
<proteinExistence type="predicted"/>
<evidence type="ECO:0000313" key="2">
    <source>
        <dbReference type="EMBL" id="NBJ26927.1"/>
    </source>
</evidence>
<organism evidence="2 3">
    <name type="scientific">Microvirga arsenatis</name>
    <dbReference type="NCBI Taxonomy" id="2692265"/>
    <lineage>
        <taxon>Bacteria</taxon>
        <taxon>Pseudomonadati</taxon>
        <taxon>Pseudomonadota</taxon>
        <taxon>Alphaproteobacteria</taxon>
        <taxon>Hyphomicrobiales</taxon>
        <taxon>Methylobacteriaceae</taxon>
        <taxon>Microvirga</taxon>
    </lineage>
</organism>
<dbReference type="Pfam" id="PF00583">
    <property type="entry name" value="Acetyltransf_1"/>
    <property type="match status" value="1"/>
</dbReference>
<dbReference type="RefSeq" id="WP_161725928.1">
    <property type="nucleotide sequence ID" value="NZ_JAAAXI010000026.1"/>
</dbReference>
<gene>
    <name evidence="2" type="ORF">GR303_21580</name>
</gene>